<dbReference type="Pfam" id="PF00615">
    <property type="entry name" value="RGS"/>
    <property type="match status" value="1"/>
</dbReference>
<dbReference type="Gene3D" id="1.10.167.10">
    <property type="entry name" value="Regulator of G-protein Signalling 4, domain 2"/>
    <property type="match status" value="1"/>
</dbReference>
<proteinExistence type="predicted"/>
<dbReference type="InterPro" id="IPR042651">
    <property type="entry name" value="Rgs22"/>
</dbReference>
<evidence type="ECO:0000313" key="2">
    <source>
        <dbReference type="Ensembl" id="ENSCINP00000000645.1"/>
    </source>
</evidence>
<dbReference type="HOGENOM" id="CLU_1182460_0_0_1"/>
<dbReference type="InterPro" id="IPR016137">
    <property type="entry name" value="RGS"/>
</dbReference>
<dbReference type="PANTHER" id="PTHR46583">
    <property type="entry name" value="REGULATOR OF G-PROTEIN SIGNALING 22"/>
    <property type="match status" value="1"/>
</dbReference>
<dbReference type="PANTHER" id="PTHR46583:SF1">
    <property type="entry name" value="REGULATOR OF G-PROTEIN SIGNALING 22"/>
    <property type="match status" value="1"/>
</dbReference>
<dbReference type="Ensembl" id="ENSCINT00000000645.1">
    <property type="protein sequence ID" value="ENSCINP00000000645.1"/>
    <property type="gene ID" value="ENSCING00000000356.1"/>
</dbReference>
<evidence type="ECO:0000313" key="3">
    <source>
        <dbReference type="Proteomes" id="UP000008144"/>
    </source>
</evidence>
<dbReference type="InterPro" id="IPR036305">
    <property type="entry name" value="RGS_sf"/>
</dbReference>
<reference evidence="3" key="1">
    <citation type="journal article" date="2002" name="Science">
        <title>The draft genome of Ciona intestinalis: insights into chordate and vertebrate origins.</title>
        <authorList>
            <person name="Dehal P."/>
            <person name="Satou Y."/>
            <person name="Campbell R.K."/>
            <person name="Chapman J."/>
            <person name="Degnan B."/>
            <person name="De Tomaso A."/>
            <person name="Davidson B."/>
            <person name="Di Gregorio A."/>
            <person name="Gelpke M."/>
            <person name="Goodstein D.M."/>
            <person name="Harafuji N."/>
            <person name="Hastings K.E."/>
            <person name="Ho I."/>
            <person name="Hotta K."/>
            <person name="Huang W."/>
            <person name="Kawashima T."/>
            <person name="Lemaire P."/>
            <person name="Martinez D."/>
            <person name="Meinertzhagen I.A."/>
            <person name="Necula S."/>
            <person name="Nonaka M."/>
            <person name="Putnam N."/>
            <person name="Rash S."/>
            <person name="Saiga H."/>
            <person name="Satake M."/>
            <person name="Terry A."/>
            <person name="Yamada L."/>
            <person name="Wang H.G."/>
            <person name="Awazu S."/>
            <person name="Azumi K."/>
            <person name="Boore J."/>
            <person name="Branno M."/>
            <person name="Chin-Bow S."/>
            <person name="DeSantis R."/>
            <person name="Doyle S."/>
            <person name="Francino P."/>
            <person name="Keys D.N."/>
            <person name="Haga S."/>
            <person name="Hayashi H."/>
            <person name="Hino K."/>
            <person name="Imai K.S."/>
            <person name="Inaba K."/>
            <person name="Kano S."/>
            <person name="Kobayashi K."/>
            <person name="Kobayashi M."/>
            <person name="Lee B.I."/>
            <person name="Makabe K.W."/>
            <person name="Manohar C."/>
            <person name="Matassi G."/>
            <person name="Medina M."/>
            <person name="Mochizuki Y."/>
            <person name="Mount S."/>
            <person name="Morishita T."/>
            <person name="Miura S."/>
            <person name="Nakayama A."/>
            <person name="Nishizaka S."/>
            <person name="Nomoto H."/>
            <person name="Ohta F."/>
            <person name="Oishi K."/>
            <person name="Rigoutsos I."/>
            <person name="Sano M."/>
            <person name="Sasaki A."/>
            <person name="Sasakura Y."/>
            <person name="Shoguchi E."/>
            <person name="Shin-i T."/>
            <person name="Spagnuolo A."/>
            <person name="Stainier D."/>
            <person name="Suzuki M.M."/>
            <person name="Tassy O."/>
            <person name="Takatori N."/>
            <person name="Tokuoka M."/>
            <person name="Yagi K."/>
            <person name="Yoshizaki F."/>
            <person name="Wada S."/>
            <person name="Zhang C."/>
            <person name="Hyatt P.D."/>
            <person name="Larimer F."/>
            <person name="Detter C."/>
            <person name="Doggett N."/>
            <person name="Glavina T."/>
            <person name="Hawkins T."/>
            <person name="Richardson P."/>
            <person name="Lucas S."/>
            <person name="Kohara Y."/>
            <person name="Levine M."/>
            <person name="Satoh N."/>
            <person name="Rokhsar D.S."/>
        </authorList>
    </citation>
    <scope>NUCLEOTIDE SEQUENCE [LARGE SCALE GENOMIC DNA]</scope>
</reference>
<protein>
    <recommendedName>
        <fullName evidence="1">RGS domain-containing protein</fullName>
    </recommendedName>
</protein>
<evidence type="ECO:0000259" key="1">
    <source>
        <dbReference type="Pfam" id="PF00615"/>
    </source>
</evidence>
<dbReference type="Proteomes" id="UP000008144">
    <property type="component" value="Unassembled WGS sequence"/>
</dbReference>
<sequence>MDHVIEWLLSNRLQLFQRSRAGIHFRLCRKLRHDIFEQGNGDSPEWKTLEEVKHRHLARVRHVIEFTKFVESTKHDRDLIRFWMDVEEMRSSDTKRLPFFRAVVRKYLMKTSSHCLPDDVTNQVFKRSRDARGLDYDAIMKLQTLVFQRLHCYWLPQFLMTCTDVTDKEAEMLREIQMSERRRNGMALRSLRRCPFVRFTSKPRHDDVVHDDVIPTIKDVAESEDCDVIKKDNIP</sequence>
<dbReference type="GO" id="GO:0009966">
    <property type="term" value="P:regulation of signal transduction"/>
    <property type="evidence" value="ECO:0007669"/>
    <property type="project" value="InterPro"/>
</dbReference>
<name>F6WDJ8_CIOIN</name>
<dbReference type="InterPro" id="IPR044926">
    <property type="entry name" value="RGS_subdomain_2"/>
</dbReference>
<keyword evidence="3" id="KW-1185">Reference proteome</keyword>
<dbReference type="SUPFAM" id="SSF48097">
    <property type="entry name" value="Regulator of G-protein signaling, RGS"/>
    <property type="match status" value="1"/>
</dbReference>
<reference evidence="2" key="3">
    <citation type="submission" date="2025-09" db="UniProtKB">
        <authorList>
            <consortium name="Ensembl"/>
        </authorList>
    </citation>
    <scope>IDENTIFICATION</scope>
</reference>
<dbReference type="InParanoid" id="F6WDJ8"/>
<reference evidence="2" key="2">
    <citation type="submission" date="2025-08" db="UniProtKB">
        <authorList>
            <consortium name="Ensembl"/>
        </authorList>
    </citation>
    <scope>IDENTIFICATION</scope>
</reference>
<dbReference type="GO" id="GO:0001965">
    <property type="term" value="F:G-protein alpha-subunit binding"/>
    <property type="evidence" value="ECO:0007669"/>
    <property type="project" value="InterPro"/>
</dbReference>
<dbReference type="AlphaFoldDB" id="F6WDJ8"/>
<feature type="domain" description="RGS" evidence="1">
    <location>
        <begin position="66"/>
        <end position="159"/>
    </location>
</feature>
<accession>F6WDJ8</accession>
<organism evidence="2 3">
    <name type="scientific">Ciona intestinalis</name>
    <name type="common">Transparent sea squirt</name>
    <name type="synonym">Ascidia intestinalis</name>
    <dbReference type="NCBI Taxonomy" id="7719"/>
    <lineage>
        <taxon>Eukaryota</taxon>
        <taxon>Metazoa</taxon>
        <taxon>Chordata</taxon>
        <taxon>Tunicata</taxon>
        <taxon>Ascidiacea</taxon>
        <taxon>Phlebobranchia</taxon>
        <taxon>Cionidae</taxon>
        <taxon>Ciona</taxon>
    </lineage>
</organism>